<keyword evidence="2" id="KW-1003">Cell membrane</keyword>
<dbReference type="GO" id="GO:0005886">
    <property type="term" value="C:plasma membrane"/>
    <property type="evidence" value="ECO:0007669"/>
    <property type="project" value="UniProtKB-SubCell"/>
</dbReference>
<organism evidence="8 9">
    <name type="scientific">Candidatus Nitrosocosmicus arcticus</name>
    <dbReference type="NCBI Taxonomy" id="2035267"/>
    <lineage>
        <taxon>Archaea</taxon>
        <taxon>Nitrososphaerota</taxon>
        <taxon>Nitrososphaeria</taxon>
        <taxon>Nitrososphaerales</taxon>
        <taxon>Nitrososphaeraceae</taxon>
        <taxon>Candidatus Nitrosocosmicus</taxon>
    </lineage>
</organism>
<dbReference type="Proteomes" id="UP000315289">
    <property type="component" value="Unassembled WGS sequence"/>
</dbReference>
<dbReference type="RefSeq" id="WP_144733686.1">
    <property type="nucleotide sequence ID" value="NZ_ML675590.1"/>
</dbReference>
<gene>
    <name evidence="8" type="ORF">NARC_150044</name>
</gene>
<feature type="transmembrane region" description="Helical" evidence="6">
    <location>
        <begin position="80"/>
        <end position="101"/>
    </location>
</feature>
<evidence type="ECO:0000256" key="3">
    <source>
        <dbReference type="ARBA" id="ARBA00022692"/>
    </source>
</evidence>
<reference evidence="8 9" key="1">
    <citation type="journal article" date="2019" name="Front. Microbiol.">
        <title>Ammonia Oxidation by the Arctic Terrestrial Thaumarchaeote Candidatus Nitrosocosmicus arcticus Is Stimulated by Increasing Temperatures.</title>
        <authorList>
            <person name="Alves R.J.E."/>
            <person name="Kerou M."/>
            <person name="Zappe A."/>
            <person name="Bittner R."/>
            <person name="Abby S.S."/>
            <person name="Schmidt H.A."/>
            <person name="Pfeifer K."/>
            <person name="Schleper C."/>
        </authorList>
    </citation>
    <scope>NUCLEOTIDE SEQUENCE [LARGE SCALE GENOMIC DNA]</scope>
    <source>
        <strain evidence="8 9">Kfb</strain>
    </source>
</reference>
<dbReference type="InterPro" id="IPR051791">
    <property type="entry name" value="Pra-immunoreactive"/>
</dbReference>
<feature type="transmembrane region" description="Helical" evidence="6">
    <location>
        <begin position="121"/>
        <end position="145"/>
    </location>
</feature>
<dbReference type="PANTHER" id="PTHR36115">
    <property type="entry name" value="PROLINE-RICH ANTIGEN HOMOLOG-RELATED"/>
    <property type="match status" value="1"/>
</dbReference>
<dbReference type="PANTHER" id="PTHR36115:SF4">
    <property type="entry name" value="MEMBRANE PROTEIN"/>
    <property type="match status" value="1"/>
</dbReference>
<evidence type="ECO:0000313" key="9">
    <source>
        <dbReference type="Proteomes" id="UP000315289"/>
    </source>
</evidence>
<keyword evidence="4 6" id="KW-1133">Transmembrane helix</keyword>
<feature type="transmembrane region" description="Helical" evidence="6">
    <location>
        <begin position="32"/>
        <end position="59"/>
    </location>
</feature>
<evidence type="ECO:0000259" key="7">
    <source>
        <dbReference type="Pfam" id="PF06271"/>
    </source>
</evidence>
<evidence type="ECO:0000313" key="8">
    <source>
        <dbReference type="EMBL" id="TVP39450.1"/>
    </source>
</evidence>
<evidence type="ECO:0000256" key="6">
    <source>
        <dbReference type="SAM" id="Phobius"/>
    </source>
</evidence>
<sequence>MSDNKNGDSTSSNNSYKKYSREVVLAKWEDRFVAWLIDFVIISIMINILFFIFSAHYSFPFWGIYIDGENGVGIRQPYEYIIASSIFFLYWVVLEFLSGQTIGKRVVHIKTTNLFGERANIINIAIEAFGKSFLLPIDIVLGLIFSSKRRQRIFNKVSGTIVIKLKKTEDDENDSIKYIKDY</sequence>
<dbReference type="InterPro" id="IPR010432">
    <property type="entry name" value="RDD"/>
</dbReference>
<proteinExistence type="predicted"/>
<dbReference type="OrthoDB" id="288430at2157"/>
<dbReference type="Pfam" id="PF06271">
    <property type="entry name" value="RDD"/>
    <property type="match status" value="1"/>
</dbReference>
<evidence type="ECO:0000256" key="2">
    <source>
        <dbReference type="ARBA" id="ARBA00022475"/>
    </source>
</evidence>
<comment type="caution">
    <text evidence="8">The sequence shown here is derived from an EMBL/GenBank/DDBJ whole genome shotgun (WGS) entry which is preliminary data.</text>
</comment>
<keyword evidence="5 6" id="KW-0472">Membrane</keyword>
<feature type="domain" description="RDD" evidence="7">
    <location>
        <begin position="26"/>
        <end position="154"/>
    </location>
</feature>
<keyword evidence="3 6" id="KW-0812">Transmembrane</keyword>
<dbReference type="AlphaFoldDB" id="A0A557SS59"/>
<dbReference type="EMBL" id="VOAH01000015">
    <property type="protein sequence ID" value="TVP39450.1"/>
    <property type="molecule type" value="Genomic_DNA"/>
</dbReference>
<accession>A0A557SS59</accession>
<comment type="subcellular location">
    <subcellularLocation>
        <location evidence="1">Cell membrane</location>
        <topology evidence="1">Multi-pass membrane protein</topology>
    </subcellularLocation>
</comment>
<protein>
    <submittedName>
        <fullName evidence="8">RDD family protein</fullName>
    </submittedName>
</protein>
<keyword evidence="9" id="KW-1185">Reference proteome</keyword>
<evidence type="ECO:0000256" key="4">
    <source>
        <dbReference type="ARBA" id="ARBA00022989"/>
    </source>
</evidence>
<name>A0A557SS59_9ARCH</name>
<evidence type="ECO:0000256" key="5">
    <source>
        <dbReference type="ARBA" id="ARBA00023136"/>
    </source>
</evidence>
<evidence type="ECO:0000256" key="1">
    <source>
        <dbReference type="ARBA" id="ARBA00004651"/>
    </source>
</evidence>